<proteinExistence type="predicted"/>
<organism evidence="3 4">
    <name type="scientific">Escallonia rubra</name>
    <dbReference type="NCBI Taxonomy" id="112253"/>
    <lineage>
        <taxon>Eukaryota</taxon>
        <taxon>Viridiplantae</taxon>
        <taxon>Streptophyta</taxon>
        <taxon>Embryophyta</taxon>
        <taxon>Tracheophyta</taxon>
        <taxon>Spermatophyta</taxon>
        <taxon>Magnoliopsida</taxon>
        <taxon>eudicotyledons</taxon>
        <taxon>Gunneridae</taxon>
        <taxon>Pentapetalae</taxon>
        <taxon>asterids</taxon>
        <taxon>campanulids</taxon>
        <taxon>Escalloniales</taxon>
        <taxon>Escalloniaceae</taxon>
        <taxon>Escallonia</taxon>
    </lineage>
</organism>
<gene>
    <name evidence="3" type="ORF">RJ640_013741</name>
</gene>
<dbReference type="NCBIfam" id="TIGR00756">
    <property type="entry name" value="PPR"/>
    <property type="match status" value="5"/>
</dbReference>
<evidence type="ECO:0000256" key="1">
    <source>
        <dbReference type="ARBA" id="ARBA00022737"/>
    </source>
</evidence>
<dbReference type="InterPro" id="IPR046960">
    <property type="entry name" value="PPR_At4g14850-like_plant"/>
</dbReference>
<sequence>MSRSWKEIERRVLRHLHGRKTRTQLTQIHAHLIRHRLHHSNQILAHFVSVCGSFNKMPYAHLIFRQVQNPNILLFNSMIKGYSLSGPFEESVHLFSAMKSLGIWPDEYTFAPLLKSCANLTDCKLSEGVHAEVVSLGFACFSSIKIGVVELYTSCGRMGDARRVFDEMLQRDVVVWNLMVHGFCRVGHVDMGMNFFRRMNERSIVSWNSMISCLAKSGRDTEALKLFREMRDDGFESDEATLVTMLPVCARLGDDDVGQWIHSYAKSSGLYRNFITVGNSLIDFYCKVGALETAFMLFKDMPRKNVVSWNAMISGLALNGKEELGVALCDEMINKGVQPNDATFVVALACCAHAGLVQRGREFFTSMLSNHDLKPKLEHYGCMVDLLGRSGCVEEAYDLIRTMPLKPNAALWGSLLSSCRSHGDLELAELAIRELISLEPWNSEREKWDEVEDVRVLMRDNNVKKAPGQSTVGSCTEVLWVGYEKVYCNVLYEDFTNNTTSLDKITTIDALLAYTRFQLVNSIKYIKVVIITCLAD</sequence>
<evidence type="ECO:0000313" key="3">
    <source>
        <dbReference type="EMBL" id="KAK2977723.1"/>
    </source>
</evidence>
<dbReference type="GO" id="GO:0003723">
    <property type="term" value="F:RNA binding"/>
    <property type="evidence" value="ECO:0007669"/>
    <property type="project" value="InterPro"/>
</dbReference>
<evidence type="ECO:0000313" key="4">
    <source>
        <dbReference type="Proteomes" id="UP001187471"/>
    </source>
</evidence>
<protein>
    <recommendedName>
        <fullName evidence="5">Chlororespiratory reduction 4</fullName>
    </recommendedName>
</protein>
<dbReference type="FunFam" id="1.25.40.10:FF:000242">
    <property type="entry name" value="Pentatricopeptide repeat-containing protein"/>
    <property type="match status" value="1"/>
</dbReference>
<reference evidence="3" key="1">
    <citation type="submission" date="2022-12" db="EMBL/GenBank/DDBJ databases">
        <title>Draft genome assemblies for two species of Escallonia (Escalloniales).</title>
        <authorList>
            <person name="Chanderbali A."/>
            <person name="Dervinis C."/>
            <person name="Anghel I."/>
            <person name="Soltis D."/>
            <person name="Soltis P."/>
            <person name="Zapata F."/>
        </authorList>
    </citation>
    <scope>NUCLEOTIDE SEQUENCE</scope>
    <source>
        <strain evidence="3">UCBG92.1500</strain>
        <tissue evidence="3">Leaf</tissue>
    </source>
</reference>
<keyword evidence="4" id="KW-1185">Reference proteome</keyword>
<dbReference type="EMBL" id="JAVXUO010001958">
    <property type="protein sequence ID" value="KAK2977723.1"/>
    <property type="molecule type" value="Genomic_DNA"/>
</dbReference>
<dbReference type="Gene3D" id="1.25.40.10">
    <property type="entry name" value="Tetratricopeptide repeat domain"/>
    <property type="match status" value="4"/>
</dbReference>
<evidence type="ECO:0000256" key="2">
    <source>
        <dbReference type="PROSITE-ProRule" id="PRU00708"/>
    </source>
</evidence>
<dbReference type="FunFam" id="1.25.40.10:FF:000921">
    <property type="entry name" value="Pentatricopeptide repeat-containing protein At5g48910"/>
    <property type="match status" value="1"/>
</dbReference>
<accession>A0AA88R254</accession>
<dbReference type="InterPro" id="IPR011990">
    <property type="entry name" value="TPR-like_helical_dom_sf"/>
</dbReference>
<feature type="repeat" description="PPR" evidence="2">
    <location>
        <begin position="71"/>
        <end position="105"/>
    </location>
</feature>
<dbReference type="AlphaFoldDB" id="A0AA88R254"/>
<feature type="repeat" description="PPR" evidence="2">
    <location>
        <begin position="172"/>
        <end position="202"/>
    </location>
</feature>
<dbReference type="GO" id="GO:0009451">
    <property type="term" value="P:RNA modification"/>
    <property type="evidence" value="ECO:0007669"/>
    <property type="project" value="InterPro"/>
</dbReference>
<comment type="caution">
    <text evidence="3">The sequence shown here is derived from an EMBL/GenBank/DDBJ whole genome shotgun (WGS) entry which is preliminary data.</text>
</comment>
<evidence type="ECO:0008006" key="5">
    <source>
        <dbReference type="Google" id="ProtNLM"/>
    </source>
</evidence>
<dbReference type="Proteomes" id="UP001187471">
    <property type="component" value="Unassembled WGS sequence"/>
</dbReference>
<name>A0AA88R254_9ASTE</name>
<keyword evidence="1" id="KW-0677">Repeat</keyword>
<dbReference type="Pfam" id="PF12854">
    <property type="entry name" value="PPR_1"/>
    <property type="match status" value="1"/>
</dbReference>
<dbReference type="PANTHER" id="PTHR47926:SF540">
    <property type="entry name" value="PENTATRICOPEPTIDE REPEAT-CONTAINING PROTEIN"/>
    <property type="match status" value="1"/>
</dbReference>
<feature type="repeat" description="PPR" evidence="2">
    <location>
        <begin position="305"/>
        <end position="339"/>
    </location>
</feature>
<dbReference type="InterPro" id="IPR002885">
    <property type="entry name" value="PPR_rpt"/>
</dbReference>
<dbReference type="Pfam" id="PF13041">
    <property type="entry name" value="PPR_2"/>
    <property type="match status" value="3"/>
</dbReference>
<dbReference type="PANTHER" id="PTHR47926">
    <property type="entry name" value="PENTATRICOPEPTIDE REPEAT-CONTAINING PROTEIN"/>
    <property type="match status" value="1"/>
</dbReference>
<dbReference type="PROSITE" id="PS51375">
    <property type="entry name" value="PPR"/>
    <property type="match status" value="4"/>
</dbReference>
<feature type="repeat" description="PPR" evidence="2">
    <location>
        <begin position="203"/>
        <end position="237"/>
    </location>
</feature>
<dbReference type="Pfam" id="PF01535">
    <property type="entry name" value="PPR"/>
    <property type="match status" value="1"/>
</dbReference>